<dbReference type="GO" id="GO:0015109">
    <property type="term" value="F:chromate transmembrane transporter activity"/>
    <property type="evidence" value="ECO:0007669"/>
    <property type="project" value="InterPro"/>
</dbReference>
<dbReference type="HOGENOM" id="CLU_018106_0_0_2"/>
<dbReference type="Proteomes" id="UP000010878">
    <property type="component" value="Chromosome"/>
</dbReference>
<comment type="similarity">
    <text evidence="2">Belongs to the chromate ion transporter (CHR) (TC 2.A.51) family.</text>
</comment>
<evidence type="ECO:0000256" key="3">
    <source>
        <dbReference type="ARBA" id="ARBA00022475"/>
    </source>
</evidence>
<evidence type="ECO:0000256" key="6">
    <source>
        <dbReference type="ARBA" id="ARBA00023136"/>
    </source>
</evidence>
<evidence type="ECO:0000256" key="4">
    <source>
        <dbReference type="ARBA" id="ARBA00022692"/>
    </source>
</evidence>
<dbReference type="RefSeq" id="WP_015322570.1">
    <property type="nucleotide sequence ID" value="NC_019974.1"/>
</dbReference>
<comment type="subcellular location">
    <subcellularLocation>
        <location evidence="1">Cell membrane</location>
        <topology evidence="1">Multi-pass membrane protein</topology>
    </subcellularLocation>
</comment>
<evidence type="ECO:0000313" key="10">
    <source>
        <dbReference type="Proteomes" id="UP000010878"/>
    </source>
</evidence>
<feature type="transmembrane region" description="Helical" evidence="8">
    <location>
        <begin position="453"/>
        <end position="476"/>
    </location>
</feature>
<feature type="transmembrane region" description="Helical" evidence="8">
    <location>
        <begin position="483"/>
        <end position="501"/>
    </location>
</feature>
<protein>
    <submittedName>
        <fullName evidence="9">Chromate transport protein ChrA</fullName>
    </submittedName>
</protein>
<dbReference type="STRING" id="694430.Natoc_3402"/>
<feature type="transmembrane region" description="Helical" evidence="8">
    <location>
        <begin position="167"/>
        <end position="198"/>
    </location>
</feature>
<dbReference type="PIRSF" id="PIRSF004810">
    <property type="entry name" value="ChrA"/>
    <property type="match status" value="1"/>
</dbReference>
<evidence type="ECO:0000256" key="2">
    <source>
        <dbReference type="ARBA" id="ARBA00005262"/>
    </source>
</evidence>
<dbReference type="eggNOG" id="arCOG06434">
    <property type="taxonomic scope" value="Archaea"/>
</dbReference>
<proteinExistence type="inferred from homology"/>
<dbReference type="InterPro" id="IPR014047">
    <property type="entry name" value="Chr_Tranpt_l_chain"/>
</dbReference>
<dbReference type="PANTHER" id="PTHR33567">
    <property type="entry name" value="CHROMATE ION TRANSPORTER (EUROFUNG)"/>
    <property type="match status" value="1"/>
</dbReference>
<dbReference type="EMBL" id="CP003929">
    <property type="protein sequence ID" value="AGB39134.1"/>
    <property type="molecule type" value="Genomic_DNA"/>
</dbReference>
<feature type="transmembrane region" description="Helical" evidence="8">
    <location>
        <begin position="373"/>
        <end position="399"/>
    </location>
</feature>
<dbReference type="KEGG" id="nou:Natoc_3402"/>
<dbReference type="InterPro" id="IPR003370">
    <property type="entry name" value="Chromate_transpt"/>
</dbReference>
<keyword evidence="4 8" id="KW-0812">Transmembrane</keyword>
<keyword evidence="6 8" id="KW-0472">Membrane</keyword>
<feature type="transmembrane region" description="Helical" evidence="8">
    <location>
        <begin position="272"/>
        <end position="290"/>
    </location>
</feature>
<gene>
    <name evidence="9" type="ORF">Natoc_3402</name>
</gene>
<dbReference type="Pfam" id="PF02417">
    <property type="entry name" value="Chromate_transp"/>
    <property type="match status" value="2"/>
</dbReference>
<keyword evidence="5 8" id="KW-1133">Transmembrane helix</keyword>
<evidence type="ECO:0000256" key="5">
    <source>
        <dbReference type="ARBA" id="ARBA00022989"/>
    </source>
</evidence>
<sequence>MTDDPVRSNEPTDTVSPTEDAASGPDHDVSFREAFWVWVQVAAYSFGGPAGQIGVMHKLLVSQKRWISERRFLHAMNYTMLLPGPEAQQLATYIGWLLHKTKGGIVAGTLFILPGFVSILLLSILYAEFREVTIVEAIFFGLQAAVLAIVVEALLRIGSRALANAAMVAIAAGAFVGIFVFDVLFPIIILAAGLVGFLGHRYAPEVFTVITGHGGDESDEDVAAETPDEDEASPDDRGEAIASDESETEAVISDELVADHERPSGWRAARVAALWGTLWFGPLLGLYLVLGAGHIFTQEGIFFSQVAVVTFGGAYAVLAYIAQEAVATYGWLKPGEMIDGLGMAETTPGPLVQVVQFVGFMGAYRNPGTLEPLVAGILGSVVVTWVTFVPCFLFIFLGAPYIEYLRGKESLTAALSGITAAVVGIILNLAVWFGLHVLFEDHWTYDAYGMDLLVPVFGTLDVAALVIVVGSFVMIFRFEQGMLRTLAAAMAAGLFYHLVVLA</sequence>
<feature type="transmembrane region" description="Helical" evidence="8">
    <location>
        <begin position="35"/>
        <end position="61"/>
    </location>
</feature>
<dbReference type="PANTHER" id="PTHR33567:SF3">
    <property type="entry name" value="CHROMATE ION TRANSPORTER (EUROFUNG)"/>
    <property type="match status" value="1"/>
</dbReference>
<dbReference type="OrthoDB" id="350929at2157"/>
<dbReference type="AlphaFoldDB" id="L0K434"/>
<feature type="region of interest" description="Disordered" evidence="7">
    <location>
        <begin position="214"/>
        <end position="247"/>
    </location>
</feature>
<evidence type="ECO:0000256" key="7">
    <source>
        <dbReference type="SAM" id="MobiDB-lite"/>
    </source>
</evidence>
<feature type="region of interest" description="Disordered" evidence="7">
    <location>
        <begin position="1"/>
        <end position="25"/>
    </location>
</feature>
<keyword evidence="10" id="KW-1185">Reference proteome</keyword>
<evidence type="ECO:0000256" key="8">
    <source>
        <dbReference type="SAM" id="Phobius"/>
    </source>
</evidence>
<feature type="transmembrane region" description="Helical" evidence="8">
    <location>
        <begin position="411"/>
        <end position="433"/>
    </location>
</feature>
<keyword evidence="3" id="KW-1003">Cell membrane</keyword>
<dbReference type="GO" id="GO:0005886">
    <property type="term" value="C:plasma membrane"/>
    <property type="evidence" value="ECO:0007669"/>
    <property type="project" value="UniProtKB-SubCell"/>
</dbReference>
<feature type="transmembrane region" description="Helical" evidence="8">
    <location>
        <begin position="133"/>
        <end position="155"/>
    </location>
</feature>
<accession>L0K434</accession>
<name>L0K434_9EURY</name>
<dbReference type="GeneID" id="14401842"/>
<organism evidence="9 10">
    <name type="scientific">Natronococcus occultus SP4</name>
    <dbReference type="NCBI Taxonomy" id="694430"/>
    <lineage>
        <taxon>Archaea</taxon>
        <taxon>Methanobacteriati</taxon>
        <taxon>Methanobacteriota</taxon>
        <taxon>Stenosarchaea group</taxon>
        <taxon>Halobacteria</taxon>
        <taxon>Halobacteriales</taxon>
        <taxon>Natrialbaceae</taxon>
        <taxon>Natronococcus</taxon>
    </lineage>
</organism>
<reference evidence="9 10" key="1">
    <citation type="submission" date="2012-11" db="EMBL/GenBank/DDBJ databases">
        <title>FINISHED of Natronococcus occultus SP4, DSM 3396.</title>
        <authorList>
            <consortium name="DOE Joint Genome Institute"/>
            <person name="Eisen J."/>
            <person name="Huntemann M."/>
            <person name="Wei C.-L."/>
            <person name="Han J."/>
            <person name="Detter J.C."/>
            <person name="Han C."/>
            <person name="Tapia R."/>
            <person name="Chen A."/>
            <person name="Kyrpides N."/>
            <person name="Mavromatis K."/>
            <person name="Markowitz V."/>
            <person name="Szeto E."/>
            <person name="Ivanova N."/>
            <person name="Mikhailova N."/>
            <person name="Ovchinnikova G."/>
            <person name="Pagani I."/>
            <person name="Pati A."/>
            <person name="Goodwin L."/>
            <person name="Nordberg H.P."/>
            <person name="Cantor M.N."/>
            <person name="Hua S.X."/>
            <person name="Woyke T."/>
            <person name="Eisen J."/>
            <person name="Klenk H.-P."/>
            <person name="Klenk H.-P."/>
        </authorList>
    </citation>
    <scope>NUCLEOTIDE SEQUENCE [LARGE SCALE GENOMIC DNA]</scope>
    <source>
        <strain evidence="9 10">SP4</strain>
    </source>
</reference>
<evidence type="ECO:0000313" key="9">
    <source>
        <dbReference type="EMBL" id="AGB39134.1"/>
    </source>
</evidence>
<evidence type="ECO:0000256" key="1">
    <source>
        <dbReference type="ARBA" id="ARBA00004651"/>
    </source>
</evidence>
<feature type="compositionally biased region" description="Acidic residues" evidence="7">
    <location>
        <begin position="217"/>
        <end position="233"/>
    </location>
</feature>
<feature type="transmembrane region" description="Helical" evidence="8">
    <location>
        <begin position="105"/>
        <end position="127"/>
    </location>
</feature>
<feature type="transmembrane region" description="Helical" evidence="8">
    <location>
        <begin position="302"/>
        <end position="322"/>
    </location>
</feature>